<gene>
    <name evidence="3" type="ORF">SAMN05444365_105139</name>
</gene>
<organism evidence="3 4">
    <name type="scientific">Micromonospora pattaloongensis</name>
    <dbReference type="NCBI Taxonomy" id="405436"/>
    <lineage>
        <taxon>Bacteria</taxon>
        <taxon>Bacillati</taxon>
        <taxon>Actinomycetota</taxon>
        <taxon>Actinomycetes</taxon>
        <taxon>Micromonosporales</taxon>
        <taxon>Micromonosporaceae</taxon>
        <taxon>Micromonospora</taxon>
    </lineage>
</organism>
<dbReference type="EMBL" id="FNPH01000005">
    <property type="protein sequence ID" value="SDZ06657.1"/>
    <property type="molecule type" value="Genomic_DNA"/>
</dbReference>
<feature type="transmembrane region" description="Helical" evidence="1">
    <location>
        <begin position="63"/>
        <end position="81"/>
    </location>
</feature>
<evidence type="ECO:0008006" key="5">
    <source>
        <dbReference type="Google" id="ProtNLM"/>
    </source>
</evidence>
<evidence type="ECO:0000256" key="1">
    <source>
        <dbReference type="SAM" id="Phobius"/>
    </source>
</evidence>
<dbReference type="AlphaFoldDB" id="A0A1H3PZU1"/>
<accession>A0A1H3PZU1</accession>
<proteinExistence type="predicted"/>
<sequence length="121" mass="12337">MRRLAVILGGVMAALWVAAPASAFAHDKVTNPAAHAALDVLVLAVVTAPLWTAYLWGGRRRGLLLALVAVVQLPVAVIAFVPIVHPAVHAVGLTVALGLTIASLVSVRRSASSPAAASEPV</sequence>
<feature type="signal peptide" evidence="2">
    <location>
        <begin position="1"/>
        <end position="25"/>
    </location>
</feature>
<dbReference type="OrthoDB" id="3297195at2"/>
<evidence type="ECO:0000256" key="2">
    <source>
        <dbReference type="SAM" id="SignalP"/>
    </source>
</evidence>
<keyword evidence="1" id="KW-1133">Transmembrane helix</keyword>
<dbReference type="STRING" id="405436.SAMN05444365_105139"/>
<evidence type="ECO:0000313" key="3">
    <source>
        <dbReference type="EMBL" id="SDZ06657.1"/>
    </source>
</evidence>
<feature type="transmembrane region" description="Helical" evidence="1">
    <location>
        <begin position="87"/>
        <end position="107"/>
    </location>
</feature>
<dbReference type="RefSeq" id="WP_091557206.1">
    <property type="nucleotide sequence ID" value="NZ_FNPH01000005.1"/>
</dbReference>
<reference evidence="4" key="1">
    <citation type="submission" date="2016-10" db="EMBL/GenBank/DDBJ databases">
        <authorList>
            <person name="Varghese N."/>
            <person name="Submissions S."/>
        </authorList>
    </citation>
    <scope>NUCLEOTIDE SEQUENCE [LARGE SCALE GENOMIC DNA]</scope>
    <source>
        <strain evidence="4">DSM 45245</strain>
    </source>
</reference>
<keyword evidence="1" id="KW-0472">Membrane</keyword>
<keyword evidence="2" id="KW-0732">Signal</keyword>
<feature type="transmembrane region" description="Helical" evidence="1">
    <location>
        <begin position="35"/>
        <end position="56"/>
    </location>
</feature>
<keyword evidence="1" id="KW-0812">Transmembrane</keyword>
<dbReference type="Proteomes" id="UP000242415">
    <property type="component" value="Unassembled WGS sequence"/>
</dbReference>
<feature type="chain" id="PRO_5017344048" description="Low temperature requirement A protein (LtrA)" evidence="2">
    <location>
        <begin position="26"/>
        <end position="121"/>
    </location>
</feature>
<keyword evidence="4" id="KW-1185">Reference proteome</keyword>
<protein>
    <recommendedName>
        <fullName evidence="5">Low temperature requirement A protein (LtrA)</fullName>
    </recommendedName>
</protein>
<evidence type="ECO:0000313" key="4">
    <source>
        <dbReference type="Proteomes" id="UP000242415"/>
    </source>
</evidence>
<name>A0A1H3PZU1_9ACTN</name>